<evidence type="ECO:0000313" key="2">
    <source>
        <dbReference type="EMBL" id="AJQ94021.1"/>
    </source>
</evidence>
<dbReference type="SUPFAM" id="SSF53756">
    <property type="entry name" value="UDP-Glycosyltransferase/glycogen phosphorylase"/>
    <property type="match status" value="1"/>
</dbReference>
<proteinExistence type="predicted"/>
<dbReference type="PANTHER" id="PTHR12526:SF630">
    <property type="entry name" value="GLYCOSYLTRANSFERASE"/>
    <property type="match status" value="1"/>
</dbReference>
<organism evidence="2 3">
    <name type="scientific">Gynuella sunshinyii YC6258</name>
    <dbReference type="NCBI Taxonomy" id="1445510"/>
    <lineage>
        <taxon>Bacteria</taxon>
        <taxon>Pseudomonadati</taxon>
        <taxon>Pseudomonadota</taxon>
        <taxon>Gammaproteobacteria</taxon>
        <taxon>Oceanospirillales</taxon>
        <taxon>Saccharospirillaceae</taxon>
        <taxon>Gynuella</taxon>
    </lineage>
</organism>
<gene>
    <name evidence="2" type="ORF">YC6258_01977</name>
</gene>
<evidence type="ECO:0000313" key="3">
    <source>
        <dbReference type="Proteomes" id="UP000032266"/>
    </source>
</evidence>
<keyword evidence="2" id="KW-0808">Transferase</keyword>
<dbReference type="GO" id="GO:0016757">
    <property type="term" value="F:glycosyltransferase activity"/>
    <property type="evidence" value="ECO:0007669"/>
    <property type="project" value="UniProtKB-ARBA"/>
</dbReference>
<dbReference type="Proteomes" id="UP000032266">
    <property type="component" value="Chromosome"/>
</dbReference>
<sequence length="337" mass="38181">MHVLLSRGFAGSERSTAESSNQQCIEHQVCVVIRKDHRRHGVSIRDHLDGRVKVIEIPAKFLTKWQLKKAINDFKPDVIHAHLRRSTRLVAKINPAAATVSTLHIEVNGPHFLQMDGLICNARWQIEKIPTAYQGQTFKANNSLQHHPALPDQKLMELRASLGYRPEDILVGAVGRYHESKAWDILIPAFKQLQTSLPVKLAFFGSGHQEQQLKELAKGDTRITFHSYRTDIKDIYQCFDLLVCPSRYEPLPRVMLEAMDAGIPVIASDVGGCKELVDDYGGDLFRVDDIDDLSRVLSLRLQSRPECYYPDLSAHYLENANQAIVGFYRQLIAGKKH</sequence>
<keyword evidence="3" id="KW-1185">Reference proteome</keyword>
<dbReference type="HOGENOM" id="CLU_009583_0_3_6"/>
<dbReference type="InterPro" id="IPR028098">
    <property type="entry name" value="Glyco_trans_4-like_N"/>
</dbReference>
<dbReference type="PANTHER" id="PTHR12526">
    <property type="entry name" value="GLYCOSYLTRANSFERASE"/>
    <property type="match status" value="1"/>
</dbReference>
<name>A0A0C5VIC9_9GAMM</name>
<dbReference type="Pfam" id="PF13477">
    <property type="entry name" value="Glyco_trans_4_2"/>
    <property type="match status" value="1"/>
</dbReference>
<dbReference type="AlphaFoldDB" id="A0A0C5VIC9"/>
<dbReference type="Pfam" id="PF13692">
    <property type="entry name" value="Glyco_trans_1_4"/>
    <property type="match status" value="1"/>
</dbReference>
<accession>A0A0C5VIC9</accession>
<dbReference type="KEGG" id="gsn:YC6258_01977"/>
<evidence type="ECO:0000259" key="1">
    <source>
        <dbReference type="Pfam" id="PF13477"/>
    </source>
</evidence>
<feature type="domain" description="Glycosyltransferase subfamily 4-like N-terminal" evidence="1">
    <location>
        <begin position="27"/>
        <end position="102"/>
    </location>
</feature>
<dbReference type="Gene3D" id="3.40.50.2000">
    <property type="entry name" value="Glycogen Phosphorylase B"/>
    <property type="match status" value="2"/>
</dbReference>
<dbReference type="STRING" id="1445510.YC6258_01977"/>
<dbReference type="EMBL" id="CP007142">
    <property type="protein sequence ID" value="AJQ94021.1"/>
    <property type="molecule type" value="Genomic_DNA"/>
</dbReference>
<reference evidence="2 3" key="1">
    <citation type="submission" date="2014-01" db="EMBL/GenBank/DDBJ databases">
        <title>Full genme sequencing of cellulolytic bacterium Gynuella sunshinyii YC6258T gen. nov., sp. nov.</title>
        <authorList>
            <person name="Khan H."/>
            <person name="Chung E.J."/>
            <person name="Chung Y.R."/>
        </authorList>
    </citation>
    <scope>NUCLEOTIDE SEQUENCE [LARGE SCALE GENOMIC DNA]</scope>
    <source>
        <strain evidence="2 3">YC6258</strain>
    </source>
</reference>
<protein>
    <submittedName>
        <fullName evidence="2">Glycosyltransferase</fullName>
    </submittedName>
</protein>